<gene>
    <name evidence="13" type="ORF">PXH66_13805</name>
</gene>
<evidence type="ECO:0000256" key="11">
    <source>
        <dbReference type="RuleBase" id="RU362091"/>
    </source>
</evidence>
<evidence type="ECO:0000256" key="8">
    <source>
        <dbReference type="ARBA" id="ARBA00023065"/>
    </source>
</evidence>
<feature type="transmembrane region" description="Helical" evidence="12">
    <location>
        <begin position="272"/>
        <end position="298"/>
    </location>
</feature>
<evidence type="ECO:0000256" key="3">
    <source>
        <dbReference type="ARBA" id="ARBA00022448"/>
    </source>
</evidence>
<evidence type="ECO:0000256" key="10">
    <source>
        <dbReference type="ARBA" id="ARBA00023201"/>
    </source>
</evidence>
<dbReference type="GO" id="GO:0015293">
    <property type="term" value="F:symporter activity"/>
    <property type="evidence" value="ECO:0007669"/>
    <property type="project" value="TreeGrafter"/>
</dbReference>
<keyword evidence="5 12" id="KW-0812">Transmembrane</keyword>
<keyword evidence="9 12" id="KW-0472">Membrane</keyword>
<dbReference type="EMBL" id="CP119075">
    <property type="protein sequence ID" value="WED63409.1"/>
    <property type="molecule type" value="Genomic_DNA"/>
</dbReference>
<evidence type="ECO:0000256" key="4">
    <source>
        <dbReference type="ARBA" id="ARBA00022475"/>
    </source>
</evidence>
<evidence type="ECO:0000256" key="9">
    <source>
        <dbReference type="ARBA" id="ARBA00023136"/>
    </source>
</evidence>
<evidence type="ECO:0000256" key="12">
    <source>
        <dbReference type="SAM" id="Phobius"/>
    </source>
</evidence>
<dbReference type="InterPro" id="IPR001734">
    <property type="entry name" value="Na/solute_symporter"/>
</dbReference>
<dbReference type="InterPro" id="IPR051163">
    <property type="entry name" value="Sodium:Solute_Symporter_SSF"/>
</dbReference>
<evidence type="ECO:0000313" key="13">
    <source>
        <dbReference type="EMBL" id="WED63409.1"/>
    </source>
</evidence>
<evidence type="ECO:0000256" key="7">
    <source>
        <dbReference type="ARBA" id="ARBA00023053"/>
    </source>
</evidence>
<dbReference type="RefSeq" id="WP_330929214.1">
    <property type="nucleotide sequence ID" value="NZ_CP119075.1"/>
</dbReference>
<dbReference type="Proteomes" id="UP001218638">
    <property type="component" value="Chromosome"/>
</dbReference>
<dbReference type="InterPro" id="IPR038377">
    <property type="entry name" value="Na/Glc_symporter_sf"/>
</dbReference>
<dbReference type="AlphaFoldDB" id="A0AAF0CP56"/>
<feature type="transmembrane region" description="Helical" evidence="12">
    <location>
        <begin position="405"/>
        <end position="425"/>
    </location>
</feature>
<comment type="similarity">
    <text evidence="2 11">Belongs to the sodium:solute symporter (SSF) (TC 2.A.21) family.</text>
</comment>
<feature type="transmembrane region" description="Helical" evidence="12">
    <location>
        <begin position="318"/>
        <end position="338"/>
    </location>
</feature>
<feature type="transmembrane region" description="Helical" evidence="12">
    <location>
        <begin position="78"/>
        <end position="100"/>
    </location>
</feature>
<dbReference type="CDD" id="cd11495">
    <property type="entry name" value="SLC5sbd_NIS-like_u3"/>
    <property type="match status" value="1"/>
</dbReference>
<dbReference type="Pfam" id="PF00474">
    <property type="entry name" value="SSF"/>
    <property type="match status" value="1"/>
</dbReference>
<accession>A0AAF0CP56</accession>
<feature type="transmembrane region" description="Helical" evidence="12">
    <location>
        <begin position="156"/>
        <end position="179"/>
    </location>
</feature>
<dbReference type="PANTHER" id="PTHR42985:SF40">
    <property type="entry name" value="LD47995P-RELATED"/>
    <property type="match status" value="1"/>
</dbReference>
<feature type="transmembrane region" description="Helical" evidence="12">
    <location>
        <begin position="233"/>
        <end position="251"/>
    </location>
</feature>
<comment type="subcellular location">
    <subcellularLocation>
        <location evidence="1">Cell membrane</location>
        <topology evidence="1">Multi-pass membrane protein</topology>
    </subcellularLocation>
</comment>
<keyword evidence="7" id="KW-0915">Sodium</keyword>
<reference evidence="13" key="1">
    <citation type="submission" date="2023-03" db="EMBL/GenBank/DDBJ databases">
        <title>Lomoglobus Profundus gen. nov., sp. nov., a novel member of the phylum Verrucomicrobia, isolated from deep-marine sediment of South China Sea.</title>
        <authorList>
            <person name="Ahmad T."/>
            <person name="Ishaq S.E."/>
            <person name="Wang F."/>
        </authorList>
    </citation>
    <scope>NUCLEOTIDE SEQUENCE</scope>
    <source>
        <strain evidence="13">LMO-M01</strain>
    </source>
</reference>
<evidence type="ECO:0000256" key="2">
    <source>
        <dbReference type="ARBA" id="ARBA00006434"/>
    </source>
</evidence>
<dbReference type="Gene3D" id="1.20.1730.10">
    <property type="entry name" value="Sodium/glucose cotransporter"/>
    <property type="match status" value="1"/>
</dbReference>
<evidence type="ECO:0000256" key="5">
    <source>
        <dbReference type="ARBA" id="ARBA00022692"/>
    </source>
</evidence>
<keyword evidence="6 12" id="KW-1133">Transmembrane helix</keyword>
<keyword evidence="8" id="KW-0406">Ion transport</keyword>
<evidence type="ECO:0000256" key="6">
    <source>
        <dbReference type="ARBA" id="ARBA00022989"/>
    </source>
</evidence>
<feature type="transmembrane region" description="Helical" evidence="12">
    <location>
        <begin position="467"/>
        <end position="484"/>
    </location>
</feature>
<dbReference type="NCBIfam" id="TIGR00813">
    <property type="entry name" value="sss"/>
    <property type="match status" value="1"/>
</dbReference>
<dbReference type="KEGG" id="slom:PXH66_13805"/>
<feature type="transmembrane region" description="Helical" evidence="12">
    <location>
        <begin position="434"/>
        <end position="455"/>
    </location>
</feature>
<feature type="transmembrane region" description="Helical" evidence="12">
    <location>
        <begin position="120"/>
        <end position="144"/>
    </location>
</feature>
<dbReference type="PROSITE" id="PS50283">
    <property type="entry name" value="NA_SOLUT_SYMP_3"/>
    <property type="match status" value="1"/>
</dbReference>
<sequence>MDLHIRFLDGAVIGVYVAAMVAIGFYFARRTETTEEYFVGNRSFPGWMIGLSMLGTVISSATFLALPAAAFTLDWRQLSVNLVLPFVAVLAIVVFIPFFRRGKLTSAFEYLGNRYGTGPRIYGTVSFVILQLIRMAQILFLVSIPLQLLTGWPFELVVLAAGVFIALYTIAGGIEAVIWTDVVQAVILMIGGVVCLICAEIDLPGGLGQVIEIGAGHGKFSLGSFEWNLNERTFWTVALLGVVTWVGIYSGDQNMVQRYVAARSLSSARKATALFSLIALPLWTLFFFVGTTLFVYYLEFPDPAVATLAADEVLPYFVLTRIPAGLAGLVVAAVLAATMSSLDSGINSISTVVTVDLMKPFLAKGRSDRYYLRMARWIAGTVTLLTVLGAIGFSHIEKESMNDVSLIVTSVFGGCLMGLFLLGFFSRRVDGTSALIAMALAIGFNIYLGLGLAGVLPANLTLPVHSYWSGALVNGLFIVLAYAVSRIRNAPTRDLTGLTVWTMGTRKRDGNGDDL</sequence>
<evidence type="ECO:0000313" key="14">
    <source>
        <dbReference type="Proteomes" id="UP001218638"/>
    </source>
</evidence>
<keyword evidence="3" id="KW-0813">Transport</keyword>
<proteinExistence type="inferred from homology"/>
<dbReference type="GO" id="GO:0005886">
    <property type="term" value="C:plasma membrane"/>
    <property type="evidence" value="ECO:0007669"/>
    <property type="project" value="UniProtKB-SubCell"/>
</dbReference>
<dbReference type="PANTHER" id="PTHR42985">
    <property type="entry name" value="SODIUM-COUPLED MONOCARBOXYLATE TRANSPORTER"/>
    <property type="match status" value="1"/>
</dbReference>
<feature type="transmembrane region" description="Helical" evidence="12">
    <location>
        <begin position="47"/>
        <end position="66"/>
    </location>
</feature>
<evidence type="ECO:0000256" key="1">
    <source>
        <dbReference type="ARBA" id="ARBA00004651"/>
    </source>
</evidence>
<dbReference type="GO" id="GO:0006814">
    <property type="term" value="P:sodium ion transport"/>
    <property type="evidence" value="ECO:0007669"/>
    <property type="project" value="UniProtKB-KW"/>
</dbReference>
<keyword evidence="4" id="KW-1003">Cell membrane</keyword>
<keyword evidence="10" id="KW-0739">Sodium transport</keyword>
<name>A0AAF0CP56_9BACT</name>
<protein>
    <submittedName>
        <fullName evidence="13">Sodium:solute symporter</fullName>
    </submittedName>
</protein>
<keyword evidence="14" id="KW-1185">Reference proteome</keyword>
<feature type="transmembrane region" description="Helical" evidence="12">
    <location>
        <begin position="7"/>
        <end position="27"/>
    </location>
</feature>
<organism evidence="13 14">
    <name type="scientific">Synoicihabitans lomoniglobus</name>
    <dbReference type="NCBI Taxonomy" id="2909285"/>
    <lineage>
        <taxon>Bacteria</taxon>
        <taxon>Pseudomonadati</taxon>
        <taxon>Verrucomicrobiota</taxon>
        <taxon>Opitutia</taxon>
        <taxon>Opitutales</taxon>
        <taxon>Opitutaceae</taxon>
        <taxon>Synoicihabitans</taxon>
    </lineage>
</organism>
<feature type="transmembrane region" description="Helical" evidence="12">
    <location>
        <begin position="374"/>
        <end position="393"/>
    </location>
</feature>